<protein>
    <submittedName>
        <fullName evidence="4">Zinc finger, FYVE domain containing 9b</fullName>
    </submittedName>
</protein>
<dbReference type="AlphaFoldDB" id="A0A4W5QNK8"/>
<evidence type="ECO:0000313" key="5">
    <source>
        <dbReference type="Proteomes" id="UP000314982"/>
    </source>
</evidence>
<feature type="compositionally biased region" description="Basic and acidic residues" evidence="1">
    <location>
        <begin position="1"/>
        <end position="10"/>
    </location>
</feature>
<feature type="transmembrane region" description="Helical" evidence="2">
    <location>
        <begin position="81"/>
        <end position="102"/>
    </location>
</feature>
<dbReference type="Gene3D" id="3.30.500.40">
    <property type="match status" value="1"/>
</dbReference>
<keyword evidence="5" id="KW-1185">Reference proteome</keyword>
<dbReference type="PANTHER" id="PTHR46319">
    <property type="entry name" value="ZINC FINGER FYVE DOMAIN-CONTAINING PROTEIN"/>
    <property type="match status" value="1"/>
</dbReference>
<dbReference type="FunFam" id="3.30.500.40:FF:000001">
    <property type="entry name" value="Zinc finger, FYVE domain-containing 9a"/>
    <property type="match status" value="1"/>
</dbReference>
<sequence length="662" mass="73915">MDNTSDRPVEELYEGSQTQGPRLGLQNQTKANGLTNDETNANRAQVFCSVCSGVKFRLTHLDGKEGRVCVSCHSTLVKSEYLHWCNMFLSILLTPFLLLFSLGTPPKARRKVLFADEILSNEKSDSAPCTPVRSPTFSPLLLRRSIAATIRTTLVSSHISSSANLIPLDGLPPILTSTGVKGDYTVEERPSERVLIQDLESGRPNSLVFVLNANLLAMVKLVNYVNRKCWCVTSKGMHAVGQVEVVVLLQCLPEEKSFPKDVFSHFIQLYRDALTGKVLSHLGLSQFSSSFLGCEEHAGFLWVRSTLQSLQGLPMPNQPFLFGLLVHRAEVPWAKAFPLRLMLRLGAEYRFYPCPLYSVRFRRALFGETGHTIMRLLVDFRNYRYTLPVVPGLTVDLEAQRTCIKIPTNGYDEVQANHEAALVCMSLLLSVCGCMYVQVSVHVLVAVCVCFCCIAALSPDGLMVQITVETMVELRRSLREMKDYNISCGRIDQSDSQEHVQVQWQEKECTLNKGVISPIDGKSMESIGSIRMFQKSEYKANGKVIRWTEVFSLQKGGHPKSQGDNHTEHSRLTERLARAFCLALGPHLKLLKEDGMAKLGLRVTLDFHQVGFVAGSNGLPLPAPYLNALETVLIPIIHSRGRKRSVEPLVMELIFYILENIS</sequence>
<dbReference type="Gene3D" id="3.30.1360.220">
    <property type="entry name" value="Domain of unknown function (DUF3480), N-terminal subdomain"/>
    <property type="match status" value="1"/>
</dbReference>
<dbReference type="PANTHER" id="PTHR46319:SF4">
    <property type="entry name" value="ZINC FINGER FYVE DOMAIN-CONTAINING PROTEIN 9"/>
    <property type="match status" value="1"/>
</dbReference>
<dbReference type="Pfam" id="PF11979">
    <property type="entry name" value="SARA_C"/>
    <property type="match status" value="2"/>
</dbReference>
<dbReference type="GeneTree" id="ENSGT00940000154290"/>
<organism evidence="4 5">
    <name type="scientific">Hucho hucho</name>
    <name type="common">huchen</name>
    <dbReference type="NCBI Taxonomy" id="62062"/>
    <lineage>
        <taxon>Eukaryota</taxon>
        <taxon>Metazoa</taxon>
        <taxon>Chordata</taxon>
        <taxon>Craniata</taxon>
        <taxon>Vertebrata</taxon>
        <taxon>Euteleostomi</taxon>
        <taxon>Actinopterygii</taxon>
        <taxon>Neopterygii</taxon>
        <taxon>Teleostei</taxon>
        <taxon>Protacanthopterygii</taxon>
        <taxon>Salmoniformes</taxon>
        <taxon>Salmonidae</taxon>
        <taxon>Salmoninae</taxon>
        <taxon>Hucho</taxon>
    </lineage>
</organism>
<evidence type="ECO:0000256" key="1">
    <source>
        <dbReference type="SAM" id="MobiDB-lite"/>
    </source>
</evidence>
<reference evidence="4" key="2">
    <citation type="submission" date="2025-08" db="UniProtKB">
        <authorList>
            <consortium name="Ensembl"/>
        </authorList>
    </citation>
    <scope>IDENTIFICATION</scope>
</reference>
<feature type="domain" description="Smad anchor for receptor activation-like C-terminal" evidence="3">
    <location>
        <begin position="315"/>
        <end position="637"/>
    </location>
</feature>
<dbReference type="GO" id="GO:0031901">
    <property type="term" value="C:early endosome membrane"/>
    <property type="evidence" value="ECO:0007669"/>
    <property type="project" value="TreeGrafter"/>
</dbReference>
<reference evidence="4" key="3">
    <citation type="submission" date="2025-09" db="UniProtKB">
        <authorList>
            <consortium name="Ensembl"/>
        </authorList>
    </citation>
    <scope>IDENTIFICATION</scope>
</reference>
<keyword evidence="2" id="KW-1133">Transmembrane helix</keyword>
<dbReference type="Ensembl" id="ENSHHUT00000081820.1">
    <property type="protein sequence ID" value="ENSHHUP00000079266.1"/>
    <property type="gene ID" value="ENSHHUG00000046206.1"/>
</dbReference>
<accession>A0A4W5QNK8</accession>
<dbReference type="InterPro" id="IPR022557">
    <property type="entry name" value="SARA-like_C"/>
</dbReference>
<evidence type="ECO:0000256" key="2">
    <source>
        <dbReference type="SAM" id="Phobius"/>
    </source>
</evidence>
<feature type="region of interest" description="Disordered" evidence="1">
    <location>
        <begin position="1"/>
        <end position="34"/>
    </location>
</feature>
<reference evidence="5" key="1">
    <citation type="submission" date="2018-06" db="EMBL/GenBank/DDBJ databases">
        <title>Genome assembly of Danube salmon.</title>
        <authorList>
            <person name="Macqueen D.J."/>
            <person name="Gundappa M.K."/>
        </authorList>
    </citation>
    <scope>NUCLEOTIDE SEQUENCE [LARGE SCALE GENOMIC DNA]</scope>
</reference>
<keyword evidence="2" id="KW-0472">Membrane</keyword>
<feature type="compositionally biased region" description="Polar residues" evidence="1">
    <location>
        <begin position="15"/>
        <end position="34"/>
    </location>
</feature>
<dbReference type="SMART" id="SM01421">
    <property type="entry name" value="DUF3480"/>
    <property type="match status" value="1"/>
</dbReference>
<dbReference type="STRING" id="62062.ENSHHUP00000079266"/>
<keyword evidence="2" id="KW-0812">Transmembrane</keyword>
<evidence type="ECO:0000259" key="3">
    <source>
        <dbReference type="SMART" id="SM01421"/>
    </source>
</evidence>
<proteinExistence type="predicted"/>
<dbReference type="GO" id="GO:0016197">
    <property type="term" value="P:endosomal transport"/>
    <property type="evidence" value="ECO:0007669"/>
    <property type="project" value="TreeGrafter"/>
</dbReference>
<evidence type="ECO:0000313" key="4">
    <source>
        <dbReference type="Ensembl" id="ENSHHUP00000079266.1"/>
    </source>
</evidence>
<dbReference type="Proteomes" id="UP000314982">
    <property type="component" value="Unassembled WGS sequence"/>
</dbReference>
<name>A0A4W5QNK8_9TELE</name>